<evidence type="ECO:0000313" key="2">
    <source>
        <dbReference type="EMBL" id="QPV61630.1"/>
    </source>
</evidence>
<proteinExistence type="predicted"/>
<dbReference type="Gene3D" id="3.20.20.150">
    <property type="entry name" value="Divalent-metal-dependent TIM barrel enzymes"/>
    <property type="match status" value="1"/>
</dbReference>
<dbReference type="Proteomes" id="UP000595001">
    <property type="component" value="Chromosome"/>
</dbReference>
<dbReference type="EMBL" id="CP065856">
    <property type="protein sequence ID" value="QPV61630.1"/>
    <property type="molecule type" value="Genomic_DNA"/>
</dbReference>
<dbReference type="OrthoDB" id="192650at2157"/>
<name>A0A7T3FVR7_9EURY</name>
<dbReference type="InterPro" id="IPR036237">
    <property type="entry name" value="Xyl_isomerase-like_sf"/>
</dbReference>
<dbReference type="InterPro" id="IPR013022">
    <property type="entry name" value="Xyl_isomerase-like_TIM-brl"/>
</dbReference>
<keyword evidence="3" id="KW-1185">Reference proteome</keyword>
<dbReference type="PANTHER" id="PTHR12110">
    <property type="entry name" value="HYDROXYPYRUVATE ISOMERASE"/>
    <property type="match status" value="1"/>
</dbReference>
<dbReference type="GeneID" id="60589385"/>
<accession>A0A7T3FVR7</accession>
<dbReference type="KEGG" id="hlt:I7X12_12790"/>
<dbReference type="InterPro" id="IPR050312">
    <property type="entry name" value="IolE/XylAMocC-like"/>
</dbReference>
<dbReference type="RefSeq" id="WP_198060460.1">
    <property type="nucleotide sequence ID" value="NZ_CP065856.1"/>
</dbReference>
<sequence>MQVGVLTVLLGDQPLEDAVEYLDEIGVEAVELACGGYVGDDHLPTQDVLDDEDAQSELLAVLDDHGMDLAALATHNNPIHPDEEQAEADDTQFRDAIALADQLGVDTVVNFSGLPGGSPTAQVPNWITAPWPPDHAEALEYQWEVAIDYWSEIAPLAEEHGVDIAVEMHPNMLVHEPHGLLKLREATNERIGANFDPSHLYWQDISITDAIRLLGEHDAIHHFHAKDTKVYEEQARTRGVLDTQSYGDVADRAWSFRSVGYGHGEQHWKDVVSTLRMVGYDGVLSIEHEDALASPTEGLEKAVDVLKRARFEETPGDAYWA</sequence>
<reference evidence="2 3" key="1">
    <citation type="submission" date="2020-12" db="EMBL/GenBank/DDBJ databases">
        <title>Halosimplex halophilum sp. nov. and Halosimplex salinum sp. nov., two new members of the genus Halosimplex.</title>
        <authorList>
            <person name="Cui H.L."/>
        </authorList>
    </citation>
    <scope>NUCLEOTIDE SEQUENCE [LARGE SCALE GENOMIC DNA]</scope>
    <source>
        <strain evidence="2 3">YGH94</strain>
    </source>
</reference>
<dbReference type="AlphaFoldDB" id="A0A7T3FVR7"/>
<evidence type="ECO:0000259" key="1">
    <source>
        <dbReference type="Pfam" id="PF01261"/>
    </source>
</evidence>
<keyword evidence="2" id="KW-0413">Isomerase</keyword>
<gene>
    <name evidence="2" type="ORF">I7X12_12790</name>
</gene>
<feature type="domain" description="Xylose isomerase-like TIM barrel" evidence="1">
    <location>
        <begin position="20"/>
        <end position="308"/>
    </location>
</feature>
<dbReference type="Pfam" id="PF01261">
    <property type="entry name" value="AP_endonuc_2"/>
    <property type="match status" value="1"/>
</dbReference>
<dbReference type="GO" id="GO:0016853">
    <property type="term" value="F:isomerase activity"/>
    <property type="evidence" value="ECO:0007669"/>
    <property type="project" value="UniProtKB-KW"/>
</dbReference>
<dbReference type="PANTHER" id="PTHR12110:SF21">
    <property type="entry name" value="XYLOSE ISOMERASE-LIKE TIM BARREL DOMAIN-CONTAINING PROTEIN"/>
    <property type="match status" value="1"/>
</dbReference>
<protein>
    <submittedName>
        <fullName evidence="2">Sugar phosphate isomerase/epimerase</fullName>
    </submittedName>
</protein>
<dbReference type="SUPFAM" id="SSF51658">
    <property type="entry name" value="Xylose isomerase-like"/>
    <property type="match status" value="1"/>
</dbReference>
<evidence type="ECO:0000313" key="3">
    <source>
        <dbReference type="Proteomes" id="UP000595001"/>
    </source>
</evidence>
<organism evidence="2 3">
    <name type="scientific">Halosimplex litoreum</name>
    <dbReference type="NCBI Taxonomy" id="1198301"/>
    <lineage>
        <taxon>Archaea</taxon>
        <taxon>Methanobacteriati</taxon>
        <taxon>Methanobacteriota</taxon>
        <taxon>Stenosarchaea group</taxon>
        <taxon>Halobacteria</taxon>
        <taxon>Halobacteriales</taxon>
        <taxon>Haloarculaceae</taxon>
        <taxon>Halosimplex</taxon>
    </lineage>
</organism>